<dbReference type="AlphaFoldDB" id="A0A167PHL7"/>
<organism evidence="1 2">
    <name type="scientific">Phycomyces blakesleeanus (strain ATCC 8743b / DSM 1359 / FGSC 10004 / NBRC 33097 / NRRL 1555)</name>
    <dbReference type="NCBI Taxonomy" id="763407"/>
    <lineage>
        <taxon>Eukaryota</taxon>
        <taxon>Fungi</taxon>
        <taxon>Fungi incertae sedis</taxon>
        <taxon>Mucoromycota</taxon>
        <taxon>Mucoromycotina</taxon>
        <taxon>Mucoromycetes</taxon>
        <taxon>Mucorales</taxon>
        <taxon>Phycomycetaceae</taxon>
        <taxon>Phycomyces</taxon>
    </lineage>
</organism>
<accession>A0A167PHL7</accession>
<gene>
    <name evidence="1" type="ORF">PHYBLDRAFT_164809</name>
</gene>
<protein>
    <submittedName>
        <fullName evidence="1">Uncharacterized protein</fullName>
    </submittedName>
</protein>
<proteinExistence type="predicted"/>
<reference evidence="2" key="1">
    <citation type="submission" date="2015-06" db="EMBL/GenBank/DDBJ databases">
        <title>Expansion of signal transduction pathways in fungi by whole-genome duplication.</title>
        <authorList>
            <consortium name="DOE Joint Genome Institute"/>
            <person name="Corrochano L.M."/>
            <person name="Kuo A."/>
            <person name="Marcet-Houben M."/>
            <person name="Polaino S."/>
            <person name="Salamov A."/>
            <person name="Villalobos J.M."/>
            <person name="Alvarez M.I."/>
            <person name="Avalos J."/>
            <person name="Benito E.P."/>
            <person name="Benoit I."/>
            <person name="Burger G."/>
            <person name="Camino L.P."/>
            <person name="Canovas D."/>
            <person name="Cerda-Olmedo E."/>
            <person name="Cheng J.-F."/>
            <person name="Dominguez A."/>
            <person name="Elias M."/>
            <person name="Eslava A.P."/>
            <person name="Glaser F."/>
            <person name="Grimwood J."/>
            <person name="Gutierrez G."/>
            <person name="Heitman J."/>
            <person name="Henrissat B."/>
            <person name="Iturriaga E.A."/>
            <person name="Lang B.F."/>
            <person name="Lavin J.L."/>
            <person name="Lee S."/>
            <person name="Li W."/>
            <person name="Lindquist E."/>
            <person name="Lopez-Garcia S."/>
            <person name="Luque E.M."/>
            <person name="Marcos A.T."/>
            <person name="Martin J."/>
            <person name="McCluskey K."/>
            <person name="Medina H.R."/>
            <person name="Miralles-Duran A."/>
            <person name="Miyazaki A."/>
            <person name="Munoz-Torres E."/>
            <person name="Oguiza J.A."/>
            <person name="Ohm R."/>
            <person name="Olmedo M."/>
            <person name="Orejas M."/>
            <person name="Ortiz-Castellanos L."/>
            <person name="Pisabarro A.G."/>
            <person name="Rodriguez-Romero J."/>
            <person name="Ruiz-Herrera J."/>
            <person name="Ruiz-Vazquez R."/>
            <person name="Sanz C."/>
            <person name="Schackwitz W."/>
            <person name="Schmutz J."/>
            <person name="Shahriari M."/>
            <person name="Shelest E."/>
            <person name="Silva-Franco F."/>
            <person name="Soanes D."/>
            <person name="Syed K."/>
            <person name="Tagua V.G."/>
            <person name="Talbot N.J."/>
            <person name="Thon M."/>
            <person name="De vries R.P."/>
            <person name="Wiebenga A."/>
            <person name="Yadav J.S."/>
            <person name="Braun E.L."/>
            <person name="Baker S."/>
            <person name="Garre V."/>
            <person name="Horwitz B."/>
            <person name="Torres-Martinez S."/>
            <person name="Idnurm A."/>
            <person name="Herrera-Estrella A."/>
            <person name="Gabaldon T."/>
            <person name="Grigoriev I.V."/>
        </authorList>
    </citation>
    <scope>NUCLEOTIDE SEQUENCE [LARGE SCALE GENOMIC DNA]</scope>
    <source>
        <strain evidence="2">NRRL 1555(-)</strain>
    </source>
</reference>
<name>A0A167PHL7_PHYB8</name>
<keyword evidence="2" id="KW-1185">Reference proteome</keyword>
<evidence type="ECO:0000313" key="2">
    <source>
        <dbReference type="Proteomes" id="UP000077315"/>
    </source>
</evidence>
<dbReference type="Proteomes" id="UP000077315">
    <property type="component" value="Unassembled WGS sequence"/>
</dbReference>
<evidence type="ECO:0000313" key="1">
    <source>
        <dbReference type="EMBL" id="OAD77929.1"/>
    </source>
</evidence>
<dbReference type="InParanoid" id="A0A167PHL7"/>
<dbReference type="EMBL" id="KV440974">
    <property type="protein sequence ID" value="OAD77929.1"/>
    <property type="molecule type" value="Genomic_DNA"/>
</dbReference>
<dbReference type="VEuPathDB" id="FungiDB:PHYBLDRAFT_164809"/>
<sequence>MPRCEPQFRTRSLTPTFRILSRNLTYYQRVMCTIEYFTQCCPLDQNYEAGIIGYYEANRTMYGRIIYKTITTSGGMITTSDTKDTFTHNCLDNLLSLTFSCDKYFIQEKGHCQWQKDRNLWNFESQKLKDEDLEVALQFDYVYPLHKSLVNSLNGKHHYGKKSGLFGGLLGGILGGLLGGSFGKTSKKTIPIFGNIIRSPLTDGC</sequence>
<dbReference type="RefSeq" id="XP_018295969.1">
    <property type="nucleotide sequence ID" value="XM_018435082.1"/>
</dbReference>
<dbReference type="GeneID" id="28995988"/>